<accession>A0A5D4H4U5</accession>
<keyword evidence="2" id="KW-1185">Reference proteome</keyword>
<comment type="caution">
    <text evidence="1">The sequence shown here is derived from an EMBL/GenBank/DDBJ whole genome shotgun (WGS) entry which is preliminary data.</text>
</comment>
<gene>
    <name evidence="1" type="ORF">FXV77_12280</name>
</gene>
<dbReference type="EMBL" id="VTAV01000007">
    <property type="protein sequence ID" value="TYR35846.1"/>
    <property type="molecule type" value="Genomic_DNA"/>
</dbReference>
<name>A0A5D4H4U5_9SPHI</name>
<evidence type="ECO:0000313" key="1">
    <source>
        <dbReference type="EMBL" id="TYR35846.1"/>
    </source>
</evidence>
<dbReference type="AlphaFoldDB" id="A0A5D4H4U5"/>
<proteinExistence type="predicted"/>
<protein>
    <submittedName>
        <fullName evidence="1">Uncharacterized protein</fullName>
    </submittedName>
</protein>
<sequence length="70" mass="7945">MRKDLLLEIAEAVEKAQSQIRKAHETWNFVNNNGGNVLVDDPEIQRPQWQLVKDVLDGKLPLSTLSSDCE</sequence>
<organism evidence="1 2">
    <name type="scientific">Sphingobacterium phlebotomi</name>
    <dbReference type="NCBI Taxonomy" id="2605433"/>
    <lineage>
        <taxon>Bacteria</taxon>
        <taxon>Pseudomonadati</taxon>
        <taxon>Bacteroidota</taxon>
        <taxon>Sphingobacteriia</taxon>
        <taxon>Sphingobacteriales</taxon>
        <taxon>Sphingobacteriaceae</taxon>
        <taxon>Sphingobacterium</taxon>
    </lineage>
</organism>
<reference evidence="1 2" key="1">
    <citation type="submission" date="2019-08" db="EMBL/GenBank/DDBJ databases">
        <title>Phlebobacter frassis gen. nov. sp. nov., a new member of family Sphingobacteriaceae isolated from sand fly rearing media.</title>
        <authorList>
            <person name="Kakumanu M.L."/>
            <person name="Marayati B.F."/>
            <person name="Wada-Katsumata A."/>
            <person name="Wasserberg G."/>
            <person name="Schal C."/>
            <person name="Apperson C.S."/>
            <person name="Ponnusamy L."/>
        </authorList>
    </citation>
    <scope>NUCLEOTIDE SEQUENCE [LARGE SCALE GENOMIC DNA]</scope>
    <source>
        <strain evidence="1 2">SSI9</strain>
    </source>
</reference>
<dbReference type="RefSeq" id="WP_148919513.1">
    <property type="nucleotide sequence ID" value="NZ_VTAV01000007.1"/>
</dbReference>
<dbReference type="Proteomes" id="UP000322362">
    <property type="component" value="Unassembled WGS sequence"/>
</dbReference>
<evidence type="ECO:0000313" key="2">
    <source>
        <dbReference type="Proteomes" id="UP000322362"/>
    </source>
</evidence>